<keyword evidence="1" id="KW-0732">Signal</keyword>
<evidence type="ECO:0000256" key="1">
    <source>
        <dbReference type="SAM" id="SignalP"/>
    </source>
</evidence>
<dbReference type="InterPro" id="IPR025245">
    <property type="entry name" value="DUF4197"/>
</dbReference>
<gene>
    <name evidence="2" type="ORF">DRB17_07660</name>
</gene>
<feature type="signal peptide" evidence="1">
    <location>
        <begin position="1"/>
        <end position="24"/>
    </location>
</feature>
<organism evidence="2 3">
    <name type="scientific">Ferruginivarius sediminum</name>
    <dbReference type="NCBI Taxonomy" id="2661937"/>
    <lineage>
        <taxon>Bacteria</taxon>
        <taxon>Pseudomonadati</taxon>
        <taxon>Pseudomonadota</taxon>
        <taxon>Alphaproteobacteria</taxon>
        <taxon>Rhodospirillales</taxon>
        <taxon>Rhodospirillaceae</taxon>
        <taxon>Ferruginivarius</taxon>
    </lineage>
</organism>
<proteinExistence type="predicted"/>
<reference evidence="2 3" key="1">
    <citation type="submission" date="2018-07" db="EMBL/GenBank/DDBJ databases">
        <title>Venubactetium sediminum gen. nov., sp. nov., isolated from a marine solar saltern.</title>
        <authorList>
            <person name="Wang S."/>
        </authorList>
    </citation>
    <scope>NUCLEOTIDE SEQUENCE [LARGE SCALE GENOMIC DNA]</scope>
    <source>
        <strain evidence="2 3">WD2A32</strain>
    </source>
</reference>
<keyword evidence="3" id="KW-1185">Reference proteome</keyword>
<sequence length="250" mass="26939">MPMRRAIIAAALLLALVPPSASDAAAQSWLDKARETVEGLSGGGGGDAGTLSDSDIAGGLKEALRFATERTVNTVGVEDGFNADPQIHIPLPKSLKTVQSALRQVGMSSMADDLELRLNRAAEAAAPEAKAVFFDAIKQMTWDDARQILDGPKDAATQYFRRTMSEPLKGRMRPIVDSQLAQVGAVQTYDDMMGQYDQIPFVPDAKANLTDYTLDKALDGIFHYLGKEEARIRGNPAARTTDLLKKVFGS</sequence>
<comment type="caution">
    <text evidence="2">The sequence shown here is derived from an EMBL/GenBank/DDBJ whole genome shotgun (WGS) entry which is preliminary data.</text>
</comment>
<protein>
    <submittedName>
        <fullName evidence="2">DUF4197 domain-containing protein</fullName>
    </submittedName>
</protein>
<dbReference type="AlphaFoldDB" id="A0A369TCG1"/>
<dbReference type="Pfam" id="PF13852">
    <property type="entry name" value="DUF4197"/>
    <property type="match status" value="1"/>
</dbReference>
<evidence type="ECO:0000313" key="3">
    <source>
        <dbReference type="Proteomes" id="UP000253941"/>
    </source>
</evidence>
<feature type="chain" id="PRO_5016720731" evidence="1">
    <location>
        <begin position="25"/>
        <end position="250"/>
    </location>
</feature>
<evidence type="ECO:0000313" key="2">
    <source>
        <dbReference type="EMBL" id="RDD62512.1"/>
    </source>
</evidence>
<dbReference type="EMBL" id="QPMH01000005">
    <property type="protein sequence ID" value="RDD62512.1"/>
    <property type="molecule type" value="Genomic_DNA"/>
</dbReference>
<accession>A0A369TCG1</accession>
<dbReference type="Proteomes" id="UP000253941">
    <property type="component" value="Unassembled WGS sequence"/>
</dbReference>
<name>A0A369TCG1_9PROT</name>